<dbReference type="SUPFAM" id="SSF56112">
    <property type="entry name" value="Protein kinase-like (PK-like)"/>
    <property type="match status" value="1"/>
</dbReference>
<evidence type="ECO:0000259" key="1">
    <source>
        <dbReference type="Pfam" id="PF01636"/>
    </source>
</evidence>
<evidence type="ECO:0000313" key="2">
    <source>
        <dbReference type="EMBL" id="GAA1917161.1"/>
    </source>
</evidence>
<evidence type="ECO:0000313" key="3">
    <source>
        <dbReference type="Proteomes" id="UP001501612"/>
    </source>
</evidence>
<proteinExistence type="predicted"/>
<sequence>MATQRLPEGPLTRVAEVLWPADTPERHRLRAASGRSPSPGAERYAAVPSSRRARYLLPLDAPPAVRARLLLHYNHLRTDRRRAQRLAIAALAALGLPRTDRSRLVAEPGPRGGLRELVAEQLGCRADELVLSVGVRPGTGPLAPTVTVVDTRGRPRVFVKVAADPGTRAELEAEHDVLAALAQPRGSGLLVPGPMFRVEWEGALVVGIDPLPLDVRRIGPDELDATLPFLERLVAQHERESLRLVDSPWTARLRAVLSGLPERWAGPLGHALDQAARRHPQPVPHGLRHGDWSCWNMAWSATVGGLAVWDWEYSEPMAPLGLDRCNWHFAFDTSVRGLSPAEATDRLREDARARGDHSRTAELFLLDMAVRRAALGADGEESSAVAADELVTLVRSRR</sequence>
<accession>A0ABN2PB12</accession>
<feature type="domain" description="Aminoglycoside phosphotransferase" evidence="1">
    <location>
        <begin position="144"/>
        <end position="316"/>
    </location>
</feature>
<dbReference type="InterPro" id="IPR002575">
    <property type="entry name" value="Aminoglycoside_PTrfase"/>
</dbReference>
<comment type="caution">
    <text evidence="2">The sequence shown here is derived from an EMBL/GenBank/DDBJ whole genome shotgun (WGS) entry which is preliminary data.</text>
</comment>
<dbReference type="InterPro" id="IPR011009">
    <property type="entry name" value="Kinase-like_dom_sf"/>
</dbReference>
<dbReference type="Proteomes" id="UP001501612">
    <property type="component" value="Unassembled WGS sequence"/>
</dbReference>
<dbReference type="Pfam" id="PF01636">
    <property type="entry name" value="APH"/>
    <property type="match status" value="1"/>
</dbReference>
<gene>
    <name evidence="2" type="ORF">GCM10009737_18290</name>
</gene>
<dbReference type="EMBL" id="BAAAMY010000004">
    <property type="protein sequence ID" value="GAA1917161.1"/>
    <property type="molecule type" value="Genomic_DNA"/>
</dbReference>
<dbReference type="RefSeq" id="WP_344006356.1">
    <property type="nucleotide sequence ID" value="NZ_BAAAMY010000004.1"/>
</dbReference>
<reference evidence="2 3" key="1">
    <citation type="journal article" date="2019" name="Int. J. Syst. Evol. Microbiol.">
        <title>The Global Catalogue of Microorganisms (GCM) 10K type strain sequencing project: providing services to taxonomists for standard genome sequencing and annotation.</title>
        <authorList>
            <consortium name="The Broad Institute Genomics Platform"/>
            <consortium name="The Broad Institute Genome Sequencing Center for Infectious Disease"/>
            <person name="Wu L."/>
            <person name="Ma J."/>
        </authorList>
    </citation>
    <scope>NUCLEOTIDE SEQUENCE [LARGE SCALE GENOMIC DNA]</scope>
    <source>
        <strain evidence="2 3">JCM 14046</strain>
    </source>
</reference>
<keyword evidence="3" id="KW-1185">Reference proteome</keyword>
<protein>
    <recommendedName>
        <fullName evidence="1">Aminoglycoside phosphotransferase domain-containing protein</fullName>
    </recommendedName>
</protein>
<organism evidence="2 3">
    <name type="scientific">Nocardioides lentus</name>
    <dbReference type="NCBI Taxonomy" id="338077"/>
    <lineage>
        <taxon>Bacteria</taxon>
        <taxon>Bacillati</taxon>
        <taxon>Actinomycetota</taxon>
        <taxon>Actinomycetes</taxon>
        <taxon>Propionibacteriales</taxon>
        <taxon>Nocardioidaceae</taxon>
        <taxon>Nocardioides</taxon>
    </lineage>
</organism>
<name>A0ABN2PB12_9ACTN</name>